<proteinExistence type="inferred from homology"/>
<gene>
    <name evidence="5 8" type="primary">trmA</name>
    <name evidence="8" type="ORF">G7026_00445</name>
</gene>
<dbReference type="NCBIfam" id="TIGR02143">
    <property type="entry name" value="trmA_only"/>
    <property type="match status" value="1"/>
</dbReference>
<evidence type="ECO:0000256" key="4">
    <source>
        <dbReference type="ARBA" id="ARBA00022694"/>
    </source>
</evidence>
<keyword evidence="9" id="KW-1185">Reference proteome</keyword>
<dbReference type="PANTHER" id="PTHR47790:SF2">
    <property type="entry name" value="TRNA_TMRNA (URACIL-C(5))-METHYLTRANSFERASE"/>
    <property type="match status" value="1"/>
</dbReference>
<dbReference type="Gene3D" id="2.40.50.1070">
    <property type="match status" value="1"/>
</dbReference>
<organism evidence="8 9">
    <name type="scientific">Stutzerimonas azotifigens</name>
    <dbReference type="NCBI Taxonomy" id="291995"/>
    <lineage>
        <taxon>Bacteria</taxon>
        <taxon>Pseudomonadati</taxon>
        <taxon>Pseudomonadota</taxon>
        <taxon>Gammaproteobacteria</taxon>
        <taxon>Pseudomonadales</taxon>
        <taxon>Pseudomonadaceae</taxon>
        <taxon>Stutzerimonas</taxon>
    </lineage>
</organism>
<keyword evidence="3 5" id="KW-0949">S-adenosyl-L-methionine</keyword>
<evidence type="ECO:0000256" key="6">
    <source>
        <dbReference type="PROSITE-ProRule" id="PRU01024"/>
    </source>
</evidence>
<reference evidence="8 9" key="1">
    <citation type="submission" date="2020-02" db="EMBL/GenBank/DDBJ databases">
        <title>Synteny-based analysis reveals conserved mechanism for high triclosan tolerance in Pseudomonas, as well as instances of horizontal transfer.</title>
        <authorList>
            <person name="Mcfarland A.G."/>
            <person name="Bertucci H.K."/>
            <person name="Litmann E."/>
            <person name="Shen J."/>
            <person name="Huttenhower C."/>
            <person name="Hartmann E.M."/>
        </authorList>
    </citation>
    <scope>NUCLEOTIDE SEQUENCE [LARGE SCALE GENOMIC DNA]</scope>
    <source>
        <strain evidence="8 9">115A1</strain>
    </source>
</reference>
<dbReference type="InterPro" id="IPR030391">
    <property type="entry name" value="MeTrfase_TrmA_CS"/>
</dbReference>
<dbReference type="Pfam" id="PF05958">
    <property type="entry name" value="tRNA_U5-meth_tr"/>
    <property type="match status" value="1"/>
</dbReference>
<dbReference type="SUPFAM" id="SSF53335">
    <property type="entry name" value="S-adenosyl-L-methionine-dependent methyltransferases"/>
    <property type="match status" value="1"/>
</dbReference>
<dbReference type="InterPro" id="IPR030390">
    <property type="entry name" value="MeTrfase_TrmA_AS"/>
</dbReference>
<evidence type="ECO:0000256" key="1">
    <source>
        <dbReference type="ARBA" id="ARBA00022603"/>
    </source>
</evidence>
<dbReference type="InterPro" id="IPR010280">
    <property type="entry name" value="U5_MeTrfase_fam"/>
</dbReference>
<dbReference type="EMBL" id="JAAMRF010000001">
    <property type="protein sequence ID" value="MBA1271811.1"/>
    <property type="molecule type" value="Genomic_DNA"/>
</dbReference>
<feature type="active site" evidence="7">
    <location>
        <position position="322"/>
    </location>
</feature>
<evidence type="ECO:0000256" key="2">
    <source>
        <dbReference type="ARBA" id="ARBA00022679"/>
    </source>
</evidence>
<name>A0ABR5YV60_9GAMM</name>
<feature type="binding site" evidence="5 6">
    <location>
        <position position="297"/>
    </location>
    <ligand>
        <name>S-adenosyl-L-methionine</name>
        <dbReference type="ChEBI" id="CHEBI:59789"/>
    </ligand>
</feature>
<comment type="catalytic activity">
    <reaction evidence="5">
        <text>uridine(341) in tmRNA + S-adenosyl-L-methionine = 5-methyluridine(341) in tmRNA + S-adenosyl-L-homocysteine + H(+)</text>
        <dbReference type="Rhea" id="RHEA:43612"/>
        <dbReference type="Rhea" id="RHEA-COMP:10630"/>
        <dbReference type="Rhea" id="RHEA-COMP:10631"/>
        <dbReference type="ChEBI" id="CHEBI:15378"/>
        <dbReference type="ChEBI" id="CHEBI:57856"/>
        <dbReference type="ChEBI" id="CHEBI:59789"/>
        <dbReference type="ChEBI" id="CHEBI:65315"/>
        <dbReference type="ChEBI" id="CHEBI:74447"/>
    </reaction>
</comment>
<dbReference type="PROSITE" id="PS01230">
    <property type="entry name" value="TRMA_1"/>
    <property type="match status" value="1"/>
</dbReference>
<sequence length="364" mass="41259">MSAPQFDPATYDAQLAEKAERLEALLTPFEAPAPQVFDSPREHYRLRAEFRLWRETGSERRDYAMFEQGEKHTPILIERFPIASTRINELMPRLKAGWQSSPALSFKLFQVEFLTTLSGDALITLAYHRPLDAAWQEAADALAGELGVSIVGRSRGKRIVIGRDYVEEDLQVAGRRFRYRQPEGAFTQPNGEVNQKMLGWAFEALGQREDDLLELYCGNGNFTLPLATRVRKVLATEISKSSVNAALANLADNGIDNVSLVRLSAEELTQALNEVRPFRRLAEIDLKGYDFGSVFVDPPRAGMDPDTCELTRRFERILYISCNPETLAQNIAQLHDTHRVERCALFDQFPYTHHMEAGVLLTRR</sequence>
<dbReference type="RefSeq" id="WP_181068629.1">
    <property type="nucleotide sequence ID" value="NZ_JAAMRF010000001.1"/>
</dbReference>
<accession>A0ABR5YV60</accession>
<feature type="binding site" evidence="5 6">
    <location>
        <position position="188"/>
    </location>
    <ligand>
        <name>S-adenosyl-L-methionine</name>
        <dbReference type="ChEBI" id="CHEBI:59789"/>
    </ligand>
</feature>
<dbReference type="EC" id="2.1.1.35" evidence="5"/>
<dbReference type="Gene3D" id="3.40.50.150">
    <property type="entry name" value="Vaccinia Virus protein VP39"/>
    <property type="match status" value="1"/>
</dbReference>
<keyword evidence="2 5" id="KW-0808">Transferase</keyword>
<feature type="binding site" evidence="5">
    <location>
        <position position="221"/>
    </location>
    <ligand>
        <name>S-adenosyl-L-methionine</name>
        <dbReference type="ChEBI" id="CHEBI:59789"/>
    </ligand>
</feature>
<dbReference type="PROSITE" id="PS01231">
    <property type="entry name" value="TRMA_2"/>
    <property type="match status" value="1"/>
</dbReference>
<comment type="catalytic activity">
    <reaction evidence="5">
        <text>uridine(54) in tRNA + S-adenosyl-L-methionine = 5-methyluridine(54) in tRNA + S-adenosyl-L-homocysteine + H(+)</text>
        <dbReference type="Rhea" id="RHEA:42712"/>
        <dbReference type="Rhea" id="RHEA-COMP:10167"/>
        <dbReference type="Rhea" id="RHEA-COMP:10193"/>
        <dbReference type="ChEBI" id="CHEBI:15378"/>
        <dbReference type="ChEBI" id="CHEBI:57856"/>
        <dbReference type="ChEBI" id="CHEBI:59789"/>
        <dbReference type="ChEBI" id="CHEBI:65315"/>
        <dbReference type="ChEBI" id="CHEBI:74447"/>
        <dbReference type="EC" id="2.1.1.35"/>
    </reaction>
</comment>
<keyword evidence="1 5" id="KW-0489">Methyltransferase</keyword>
<dbReference type="HAMAP" id="MF_01011">
    <property type="entry name" value="RNA_methyltr_TrmA"/>
    <property type="match status" value="1"/>
</dbReference>
<dbReference type="PROSITE" id="PS51687">
    <property type="entry name" value="SAM_MT_RNA_M5U"/>
    <property type="match status" value="1"/>
</dbReference>
<evidence type="ECO:0000313" key="8">
    <source>
        <dbReference type="EMBL" id="MBA1271811.1"/>
    </source>
</evidence>
<evidence type="ECO:0000256" key="5">
    <source>
        <dbReference type="HAMAP-Rule" id="MF_01011"/>
    </source>
</evidence>
<dbReference type="Proteomes" id="UP000786387">
    <property type="component" value="Unassembled WGS sequence"/>
</dbReference>
<comment type="function">
    <text evidence="5">Dual-specificity methyltransferase that catalyzes the formation of 5-methyluridine at position 54 (m5U54) in all tRNAs, and that of position 341 (m5U341) in tmRNA (transfer-mRNA).</text>
</comment>
<dbReference type="InterPro" id="IPR029063">
    <property type="entry name" value="SAM-dependent_MTases_sf"/>
</dbReference>
<dbReference type="InterPro" id="IPR011869">
    <property type="entry name" value="TrmA_MeTrfase"/>
</dbReference>
<dbReference type="GO" id="GO:0030697">
    <property type="term" value="F:tRNA (uracil(54)-C5)-methyltransferase activity, S-adenosyl methionine-dependent"/>
    <property type="evidence" value="ECO:0007669"/>
    <property type="project" value="UniProtKB-EC"/>
</dbReference>
<keyword evidence="4 5" id="KW-0819">tRNA processing</keyword>
<evidence type="ECO:0000256" key="7">
    <source>
        <dbReference type="PROSITE-ProRule" id="PRU10015"/>
    </source>
</evidence>
<feature type="active site" description="Proton acceptor" evidence="5">
    <location>
        <position position="356"/>
    </location>
</feature>
<dbReference type="CDD" id="cd02440">
    <property type="entry name" value="AdoMet_MTases"/>
    <property type="match status" value="1"/>
</dbReference>
<feature type="binding site" evidence="5 6">
    <location>
        <position position="216"/>
    </location>
    <ligand>
        <name>S-adenosyl-L-methionine</name>
        <dbReference type="ChEBI" id="CHEBI:59789"/>
    </ligand>
</feature>
<comment type="similarity">
    <text evidence="5">Belongs to the class I-like SAM-binding methyltransferase superfamily. RNA M5U methyltransferase family. TrmA subfamily.</text>
</comment>
<dbReference type="PANTHER" id="PTHR47790">
    <property type="entry name" value="TRNA/TMRNA (URACIL-C(5))-METHYLTRANSFERASE"/>
    <property type="match status" value="1"/>
</dbReference>
<comment type="caution">
    <text evidence="8">The sequence shown here is derived from an EMBL/GenBank/DDBJ whole genome shotgun (WGS) entry which is preliminary data.</text>
</comment>
<protein>
    <recommendedName>
        <fullName evidence="5">tRNA/tmRNA (uracil-C(5))-methyltransferase</fullName>
        <ecNumber evidence="5">2.1.1.35</ecNumber>
    </recommendedName>
    <alternativeName>
        <fullName evidence="5">tRNA (uracil(54)-C(5))-methyltransferase</fullName>
    </alternativeName>
    <alternativeName>
        <fullName evidence="5">tRNA(m5U54)-methyltransferase</fullName>
        <shortName evidence="5">RUMT</shortName>
    </alternativeName>
    <alternativeName>
        <fullName evidence="5">tmRNA (uracil(341)-C(5))-methyltransferase</fullName>
    </alternativeName>
</protein>
<evidence type="ECO:0000256" key="3">
    <source>
        <dbReference type="ARBA" id="ARBA00022691"/>
    </source>
</evidence>
<evidence type="ECO:0000313" key="9">
    <source>
        <dbReference type="Proteomes" id="UP000786387"/>
    </source>
</evidence>
<feature type="binding site" evidence="5 6">
    <location>
        <position position="237"/>
    </location>
    <ligand>
        <name>S-adenosyl-L-methionine</name>
        <dbReference type="ChEBI" id="CHEBI:59789"/>
    </ligand>
</feature>
<feature type="active site" description="Nucleophile" evidence="5 6">
    <location>
        <position position="322"/>
    </location>
</feature>
<dbReference type="GO" id="GO:0032259">
    <property type="term" value="P:methylation"/>
    <property type="evidence" value="ECO:0007669"/>
    <property type="project" value="UniProtKB-KW"/>
</dbReference>